<evidence type="ECO:0000313" key="8">
    <source>
        <dbReference type="Proteomes" id="UP000678228"/>
    </source>
</evidence>
<keyword evidence="8" id="KW-1185">Reference proteome</keyword>
<evidence type="ECO:0000256" key="1">
    <source>
        <dbReference type="ARBA" id="ARBA00022741"/>
    </source>
</evidence>
<protein>
    <submittedName>
        <fullName evidence="7">AAA family ATPase</fullName>
    </submittedName>
</protein>
<dbReference type="SUPFAM" id="SSF52540">
    <property type="entry name" value="P-loop containing nucleoside triphosphate hydrolases"/>
    <property type="match status" value="1"/>
</dbReference>
<feature type="domain" description="UvrD-like helicase ATP-binding" evidence="6">
    <location>
        <begin position="214"/>
        <end position="615"/>
    </location>
</feature>
<dbReference type="Gene3D" id="3.40.50.300">
    <property type="entry name" value="P-loop containing nucleotide triphosphate hydrolases"/>
    <property type="match status" value="3"/>
</dbReference>
<evidence type="ECO:0000259" key="6">
    <source>
        <dbReference type="PROSITE" id="PS51198"/>
    </source>
</evidence>
<dbReference type="InterPro" id="IPR027785">
    <property type="entry name" value="UvrD-like_helicase_C"/>
</dbReference>
<keyword evidence="3 5" id="KW-0347">Helicase</keyword>
<dbReference type="GO" id="GO:0005524">
    <property type="term" value="F:ATP binding"/>
    <property type="evidence" value="ECO:0007669"/>
    <property type="project" value="UniProtKB-UniRule"/>
</dbReference>
<dbReference type="AlphaFoldDB" id="A0A940WUB0"/>
<dbReference type="Pfam" id="PF13538">
    <property type="entry name" value="UvrD_C_2"/>
    <property type="match status" value="1"/>
</dbReference>
<dbReference type="InterPro" id="IPR014016">
    <property type="entry name" value="UvrD-like_ATP-bd"/>
</dbReference>
<organism evidence="7 8">
    <name type="scientific">Halalkalibacter suaedae</name>
    <dbReference type="NCBI Taxonomy" id="2822140"/>
    <lineage>
        <taxon>Bacteria</taxon>
        <taxon>Bacillati</taxon>
        <taxon>Bacillota</taxon>
        <taxon>Bacilli</taxon>
        <taxon>Bacillales</taxon>
        <taxon>Bacillaceae</taxon>
        <taxon>Halalkalibacter</taxon>
    </lineage>
</organism>
<proteinExistence type="predicted"/>
<dbReference type="GO" id="GO:0043138">
    <property type="term" value="F:3'-5' DNA helicase activity"/>
    <property type="evidence" value="ECO:0007669"/>
    <property type="project" value="TreeGrafter"/>
</dbReference>
<gene>
    <name evidence="7" type="ORF">J7W16_04455</name>
</gene>
<evidence type="ECO:0000313" key="7">
    <source>
        <dbReference type="EMBL" id="MBP3950373.1"/>
    </source>
</evidence>
<dbReference type="PROSITE" id="PS51198">
    <property type="entry name" value="UVRD_HELICASE_ATP_BIND"/>
    <property type="match status" value="1"/>
</dbReference>
<dbReference type="GO" id="GO:0016787">
    <property type="term" value="F:hydrolase activity"/>
    <property type="evidence" value="ECO:0007669"/>
    <property type="project" value="UniProtKB-UniRule"/>
</dbReference>
<dbReference type="Proteomes" id="UP000678228">
    <property type="component" value="Unassembled WGS sequence"/>
</dbReference>
<accession>A0A940WUB0</accession>
<keyword evidence="1 5" id="KW-0547">Nucleotide-binding</keyword>
<evidence type="ECO:0000256" key="4">
    <source>
        <dbReference type="ARBA" id="ARBA00022840"/>
    </source>
</evidence>
<evidence type="ECO:0000256" key="2">
    <source>
        <dbReference type="ARBA" id="ARBA00022801"/>
    </source>
</evidence>
<dbReference type="Pfam" id="PF00580">
    <property type="entry name" value="UvrD-helicase"/>
    <property type="match status" value="1"/>
</dbReference>
<keyword evidence="4 5" id="KW-0067">ATP-binding</keyword>
<dbReference type="InterPro" id="IPR027417">
    <property type="entry name" value="P-loop_NTPase"/>
</dbReference>
<comment type="caution">
    <text evidence="7">The sequence shown here is derived from an EMBL/GenBank/DDBJ whole genome shotgun (WGS) entry which is preliminary data.</text>
</comment>
<reference evidence="7" key="1">
    <citation type="submission" date="2021-03" db="EMBL/GenBank/DDBJ databases">
        <title>Bacillus suaedae sp. nov., isolated from Suaeda aralocaspica.</title>
        <authorList>
            <person name="Lei R.F.R."/>
        </authorList>
    </citation>
    <scope>NUCLEOTIDE SEQUENCE</scope>
    <source>
        <strain evidence="7">YZJH907-2</strain>
    </source>
</reference>
<dbReference type="RefSeq" id="WP_210596024.1">
    <property type="nucleotide sequence ID" value="NZ_JAGKSQ010000002.1"/>
</dbReference>
<dbReference type="InterPro" id="IPR000212">
    <property type="entry name" value="DNA_helicase_UvrD/REP"/>
</dbReference>
<dbReference type="EMBL" id="JAGKSQ010000002">
    <property type="protein sequence ID" value="MBP3950373.1"/>
    <property type="molecule type" value="Genomic_DNA"/>
</dbReference>
<dbReference type="PANTHER" id="PTHR11070:SF17">
    <property type="entry name" value="DNA HELICASE IV"/>
    <property type="match status" value="1"/>
</dbReference>
<sequence>MNENEKAKELNEEQHRVDEVIEYIGHQIEELETKVGKRKTDAFQIRKNFWEDVTVNLDNAEEASETFASIKQQAELLSERERSQQHDLKLLRKFDRLKQSPYFGRVDFQEEGEQQSEQVYVGIGSVSDKEGFDFYVYDWRAPISSLYYDYGPGPASYDTPEGLIEGEVLLKKQLLIKRGKVEHVFDTGVTIGDEVLQEVLGSQADAQMKSIVSTIQKEQNQIIRNERGKLLIVQGVAGSGKTSVALQRIAYLLYRNRETLQADQVLLFSPNPLFNKYVASVLPELGEENMQQTTFQAYIQYRLSSQFVLEDPFDQLEYVITQKEDPGYYQRIESIRMKSTLSFMKEIDRYLLKLENGGMIFKDIFFRGEVIFTSSWIKETFYQLDSSLSIPNRLEMVSETLMRHVKIIEKEERLKEWVEDEVELLDHEVLQKVYTKLENESNDENGYYDTEREQHLLRSLVVKKKIAAVKHIIKQLRFLNISEIYCECLKQIKSEEYTSIIYFTEIIDKTVRQIEEANLYYEDITPFLYLKGMLEGFEVNTLIKHVFIDEAQDYSPFQFAYIKKMFPVAKLTVLGDIHQSIHAHTNKEDAFLLLETLFQEQEVEKYTLTKSYRSTREIVEFTKGIIAKDINPFNRSGSLPMLVKVQSEEERFSQIVDRLTRTEQKEGTVAIICKSENEAFLVYEYLRSRVQVSLIKKNTTEFDSNIIVIPSYLAKGMEFDRVLIFDASKESYKDEEERKLFYTICTRAMHSLCLFYKKEKTPFLANISVGLYETN</sequence>
<evidence type="ECO:0000256" key="5">
    <source>
        <dbReference type="PROSITE-ProRule" id="PRU00560"/>
    </source>
</evidence>
<dbReference type="InterPro" id="IPR048228">
    <property type="entry name" value="HelD_bacillota"/>
</dbReference>
<dbReference type="PANTHER" id="PTHR11070">
    <property type="entry name" value="UVRD / RECB / PCRA DNA HELICASE FAMILY MEMBER"/>
    <property type="match status" value="1"/>
</dbReference>
<dbReference type="GO" id="GO:0005829">
    <property type="term" value="C:cytosol"/>
    <property type="evidence" value="ECO:0007669"/>
    <property type="project" value="TreeGrafter"/>
</dbReference>
<name>A0A940WUB0_9BACI</name>
<keyword evidence="2 5" id="KW-0378">Hydrolase</keyword>
<evidence type="ECO:0000256" key="3">
    <source>
        <dbReference type="ARBA" id="ARBA00022806"/>
    </source>
</evidence>
<dbReference type="GO" id="GO:0003677">
    <property type="term" value="F:DNA binding"/>
    <property type="evidence" value="ECO:0007669"/>
    <property type="project" value="InterPro"/>
</dbReference>
<dbReference type="GO" id="GO:0000725">
    <property type="term" value="P:recombinational repair"/>
    <property type="evidence" value="ECO:0007669"/>
    <property type="project" value="TreeGrafter"/>
</dbReference>
<feature type="binding site" evidence="5">
    <location>
        <begin position="235"/>
        <end position="242"/>
    </location>
    <ligand>
        <name>ATP</name>
        <dbReference type="ChEBI" id="CHEBI:30616"/>
    </ligand>
</feature>
<dbReference type="NCBIfam" id="NF041464">
    <property type="entry name" value="HelD_BACSU"/>
    <property type="match status" value="1"/>
</dbReference>